<dbReference type="SUPFAM" id="SSF51735">
    <property type="entry name" value="NAD(P)-binding Rossmann-fold domains"/>
    <property type="match status" value="1"/>
</dbReference>
<dbReference type="PANTHER" id="PTHR11728">
    <property type="entry name" value="GLYCEROL-3-PHOSPHATE DEHYDROGENASE"/>
    <property type="match status" value="1"/>
</dbReference>
<feature type="binding site" evidence="7">
    <location>
        <position position="303"/>
    </location>
    <ligand>
        <name>NAD(+)</name>
        <dbReference type="ChEBI" id="CHEBI:57540"/>
    </ligand>
</feature>
<name>A0A371F2L3_MUCPR</name>
<evidence type="ECO:0000313" key="13">
    <source>
        <dbReference type="EMBL" id="RDX72515.1"/>
    </source>
</evidence>
<evidence type="ECO:0000256" key="2">
    <source>
        <dbReference type="ARBA" id="ARBA00023002"/>
    </source>
</evidence>
<evidence type="ECO:0000259" key="11">
    <source>
        <dbReference type="Pfam" id="PF01210"/>
    </source>
</evidence>
<comment type="caution">
    <text evidence="13">The sequence shown here is derived from an EMBL/GenBank/DDBJ whole genome shotgun (WGS) entry which is preliminary data.</text>
</comment>
<evidence type="ECO:0000256" key="6">
    <source>
        <dbReference type="PIRSR" id="PIRSR000114-2"/>
    </source>
</evidence>
<dbReference type="NCBIfam" id="TIGR03376">
    <property type="entry name" value="glycerol3P_DH"/>
    <property type="match status" value="1"/>
</dbReference>
<evidence type="ECO:0000259" key="12">
    <source>
        <dbReference type="Pfam" id="PF07479"/>
    </source>
</evidence>
<evidence type="ECO:0000256" key="7">
    <source>
        <dbReference type="PIRSR" id="PIRSR000114-3"/>
    </source>
</evidence>
<dbReference type="GO" id="GO:0005975">
    <property type="term" value="P:carbohydrate metabolic process"/>
    <property type="evidence" value="ECO:0007669"/>
    <property type="project" value="InterPro"/>
</dbReference>
<keyword evidence="3 7" id="KW-0520">NAD</keyword>
<dbReference type="Pfam" id="PF07479">
    <property type="entry name" value="NAD_Gly3P_dh_C"/>
    <property type="match status" value="1"/>
</dbReference>
<evidence type="ECO:0000256" key="3">
    <source>
        <dbReference type="ARBA" id="ARBA00023027"/>
    </source>
</evidence>
<feature type="chain" id="PRO_5016745898" description="Glycerol-3-phosphate dehydrogenase [NAD(+)]" evidence="10">
    <location>
        <begin position="23"/>
        <end position="404"/>
    </location>
</feature>
<dbReference type="InterPro" id="IPR036291">
    <property type="entry name" value="NAD(P)-bd_dom_sf"/>
</dbReference>
<dbReference type="OrthoDB" id="10263760at2759"/>
<dbReference type="PIRSF" id="PIRSF000114">
    <property type="entry name" value="Glycerol-3-P_dh"/>
    <property type="match status" value="1"/>
</dbReference>
<dbReference type="FunFam" id="3.40.50.720:FF:000276">
    <property type="entry name" value="Glycerol-3-phosphate dehydrogenase [NAD(+)]"/>
    <property type="match status" value="1"/>
</dbReference>
<organism evidence="13 14">
    <name type="scientific">Mucuna pruriens</name>
    <name type="common">Velvet bean</name>
    <name type="synonym">Dolichos pruriens</name>
    <dbReference type="NCBI Taxonomy" id="157652"/>
    <lineage>
        <taxon>Eukaryota</taxon>
        <taxon>Viridiplantae</taxon>
        <taxon>Streptophyta</taxon>
        <taxon>Embryophyta</taxon>
        <taxon>Tracheophyta</taxon>
        <taxon>Spermatophyta</taxon>
        <taxon>Magnoliopsida</taxon>
        <taxon>eudicotyledons</taxon>
        <taxon>Gunneridae</taxon>
        <taxon>Pentapetalae</taxon>
        <taxon>rosids</taxon>
        <taxon>fabids</taxon>
        <taxon>Fabales</taxon>
        <taxon>Fabaceae</taxon>
        <taxon>Papilionoideae</taxon>
        <taxon>50 kb inversion clade</taxon>
        <taxon>NPAAA clade</taxon>
        <taxon>indigoferoid/millettioid clade</taxon>
        <taxon>Phaseoleae</taxon>
        <taxon>Mucuna</taxon>
    </lineage>
</organism>
<dbReference type="GO" id="GO:0005829">
    <property type="term" value="C:cytosol"/>
    <property type="evidence" value="ECO:0007669"/>
    <property type="project" value="TreeGrafter"/>
</dbReference>
<accession>A0A371F2L3</accession>
<dbReference type="GO" id="GO:0141152">
    <property type="term" value="F:glycerol-3-phosphate dehydrogenase (NAD+) activity"/>
    <property type="evidence" value="ECO:0007669"/>
    <property type="project" value="UniProtKB-UniRule"/>
</dbReference>
<dbReference type="SUPFAM" id="SSF48179">
    <property type="entry name" value="6-phosphogluconate dehydrogenase C-terminal domain-like"/>
    <property type="match status" value="1"/>
</dbReference>
<dbReference type="GO" id="GO:0042803">
    <property type="term" value="F:protein homodimerization activity"/>
    <property type="evidence" value="ECO:0007669"/>
    <property type="project" value="InterPro"/>
</dbReference>
<feature type="signal peptide" evidence="10">
    <location>
        <begin position="1"/>
        <end position="22"/>
    </location>
</feature>
<dbReference type="AlphaFoldDB" id="A0A371F2L3"/>
<dbReference type="EMBL" id="QJKJ01010883">
    <property type="protein sequence ID" value="RDX72515.1"/>
    <property type="molecule type" value="Genomic_DNA"/>
</dbReference>
<dbReference type="InterPro" id="IPR006109">
    <property type="entry name" value="G3P_DH_NAD-dep_C"/>
</dbReference>
<dbReference type="PRINTS" id="PR00077">
    <property type="entry name" value="GPDHDRGNASE"/>
</dbReference>
<feature type="binding site" evidence="7">
    <location>
        <begin position="43"/>
        <end position="48"/>
    </location>
    <ligand>
        <name>NAD(+)</name>
        <dbReference type="ChEBI" id="CHEBI:57540"/>
    </ligand>
</feature>
<dbReference type="PANTHER" id="PTHR11728:SF8">
    <property type="entry name" value="GLYCEROL-3-PHOSPHATE DEHYDROGENASE [NAD(+)]-RELATED"/>
    <property type="match status" value="1"/>
</dbReference>
<feature type="active site" description="Proton acceptor" evidence="5">
    <location>
        <position position="239"/>
    </location>
</feature>
<dbReference type="Gene3D" id="1.10.1040.10">
    <property type="entry name" value="N-(1-d-carboxylethyl)-l-norvaline Dehydrogenase, domain 2"/>
    <property type="match status" value="1"/>
</dbReference>
<feature type="binding site" evidence="7">
    <location>
        <position position="74"/>
    </location>
    <ligand>
        <name>NAD(+)</name>
        <dbReference type="ChEBI" id="CHEBI:57540"/>
    </ligand>
</feature>
<dbReference type="Proteomes" id="UP000257109">
    <property type="component" value="Unassembled WGS sequence"/>
</dbReference>
<proteinExistence type="inferred from homology"/>
<dbReference type="InterPro" id="IPR011128">
    <property type="entry name" value="G3P_DH_NAD-dep_N"/>
</dbReference>
<evidence type="ECO:0000256" key="9">
    <source>
        <dbReference type="RuleBase" id="RU361243"/>
    </source>
</evidence>
<dbReference type="InterPro" id="IPR006168">
    <property type="entry name" value="G3P_DH_NAD-dep"/>
</dbReference>
<feature type="binding site" evidence="7">
    <location>
        <position position="332"/>
    </location>
    <ligand>
        <name>NAD(+)</name>
        <dbReference type="ChEBI" id="CHEBI:57540"/>
    </ligand>
</feature>
<reference evidence="13" key="1">
    <citation type="submission" date="2018-05" db="EMBL/GenBank/DDBJ databases">
        <title>Draft genome of Mucuna pruriens seed.</title>
        <authorList>
            <person name="Nnadi N.E."/>
            <person name="Vos R."/>
            <person name="Hasami M.H."/>
            <person name="Devisetty U.K."/>
            <person name="Aguiy J.C."/>
        </authorList>
    </citation>
    <scope>NUCLEOTIDE SEQUENCE [LARGE SCALE GENOMIC DNA]</scope>
    <source>
        <strain evidence="13">JCA_2017</strain>
    </source>
</reference>
<dbReference type="GO" id="GO:0046168">
    <property type="term" value="P:glycerol-3-phosphate catabolic process"/>
    <property type="evidence" value="ECO:0007669"/>
    <property type="project" value="UniProtKB-UniRule"/>
</dbReference>
<keyword evidence="2 8" id="KW-0560">Oxidoreductase</keyword>
<feature type="binding site" evidence="7">
    <location>
        <position position="131"/>
    </location>
    <ligand>
        <name>NAD(+)</name>
        <dbReference type="ChEBI" id="CHEBI:57540"/>
    </ligand>
</feature>
<dbReference type="PROSITE" id="PS00957">
    <property type="entry name" value="NAD_G3PDH"/>
    <property type="match status" value="1"/>
</dbReference>
<feature type="binding site" evidence="6">
    <location>
        <position position="154"/>
    </location>
    <ligand>
        <name>substrate</name>
    </ligand>
</feature>
<dbReference type="FunFam" id="1.10.1040.10:FF:000004">
    <property type="entry name" value="Glycerol-3-phosphate dehydrogenase [NAD(+)]"/>
    <property type="match status" value="1"/>
</dbReference>
<sequence length="404" mass="44449">MLSLPSDSSLLCHPLLLPLCLSHFPSPCSNPKNVTMYTVTIVGSGNWGTVAAKLIASNTIKLNSFHDDVKMWVFEEKLPSGEKLTDVINRTHENVKYLPGINLGQNVVADPDLENAVRDANMLVFVTPHQFMEGICKRLAGKIREDTEGISLIKGMEVKKEGPSMISTLISKQLGINCSVLMGANIANEIAMEQFSEATIGYNQNKLAAERWVRLFSTPYFNVTAVEDVEGVELCGTLKNIVAIAAGFVDGLEMGNNTKAAIMRIGLKEMMAFSKMWFPSVKDSTFLESCGVADLITTCLGGRNRKIADAYARNGGKRSFDELEAEVLQGQKLQGVLTAKEVHEVLRDRGWLHMFPLFSAVHAISTGRLPPSAIVEISNDEKPRYTLDYRLKEVGCTITKYALD</sequence>
<evidence type="ECO:0000256" key="10">
    <source>
        <dbReference type="SAM" id="SignalP"/>
    </source>
</evidence>
<dbReference type="GO" id="GO:0051287">
    <property type="term" value="F:NAD binding"/>
    <property type="evidence" value="ECO:0007669"/>
    <property type="project" value="UniProtKB-UniRule"/>
</dbReference>
<dbReference type="STRING" id="157652.A0A371F2L3"/>
<feature type="binding site" evidence="6">
    <location>
        <begin position="303"/>
        <end position="304"/>
    </location>
    <ligand>
        <name>substrate</name>
    </ligand>
</feature>
<gene>
    <name evidence="13" type="primary">GPDH</name>
    <name evidence="13" type="ORF">CR513_47991</name>
</gene>
<feature type="binding site" evidence="7">
    <location>
        <position position="334"/>
    </location>
    <ligand>
        <name>NAD(+)</name>
        <dbReference type="ChEBI" id="CHEBI:57540"/>
    </ligand>
</feature>
<keyword evidence="14" id="KW-1185">Reference proteome</keyword>
<dbReference type="InterPro" id="IPR017751">
    <property type="entry name" value="G3P_DH_NAD-dep_euk"/>
</dbReference>
<feature type="binding site" evidence="7">
    <location>
        <position position="187"/>
    </location>
    <ligand>
        <name>NAD(+)</name>
        <dbReference type="ChEBI" id="CHEBI:57540"/>
    </ligand>
</feature>
<feature type="non-terminal residue" evidence="13">
    <location>
        <position position="1"/>
    </location>
</feature>
<feature type="non-terminal residue" evidence="13">
    <location>
        <position position="404"/>
    </location>
</feature>
<evidence type="ECO:0000256" key="1">
    <source>
        <dbReference type="ARBA" id="ARBA00011009"/>
    </source>
</evidence>
<dbReference type="InterPro" id="IPR008927">
    <property type="entry name" value="6-PGluconate_DH-like_C_sf"/>
</dbReference>
<evidence type="ECO:0000256" key="4">
    <source>
        <dbReference type="ARBA" id="ARBA00048683"/>
    </source>
</evidence>
<evidence type="ECO:0000256" key="8">
    <source>
        <dbReference type="RuleBase" id="RU000437"/>
    </source>
</evidence>
<dbReference type="Pfam" id="PF01210">
    <property type="entry name" value="NAD_Gly3P_dh_N"/>
    <property type="match status" value="1"/>
</dbReference>
<evidence type="ECO:0000313" key="14">
    <source>
        <dbReference type="Proteomes" id="UP000257109"/>
    </source>
</evidence>
<keyword evidence="10" id="KW-0732">Signal</keyword>
<comment type="similarity">
    <text evidence="1 8">Belongs to the NAD-dependent glycerol-3-phosphate dehydrogenase family.</text>
</comment>
<dbReference type="EC" id="1.1.1.8" evidence="9"/>
<comment type="catalytic activity">
    <reaction evidence="4 9">
        <text>sn-glycerol 3-phosphate + NAD(+) = dihydroxyacetone phosphate + NADH + H(+)</text>
        <dbReference type="Rhea" id="RHEA:11092"/>
        <dbReference type="ChEBI" id="CHEBI:15378"/>
        <dbReference type="ChEBI" id="CHEBI:57540"/>
        <dbReference type="ChEBI" id="CHEBI:57597"/>
        <dbReference type="ChEBI" id="CHEBI:57642"/>
        <dbReference type="ChEBI" id="CHEBI:57945"/>
        <dbReference type="EC" id="1.1.1.8"/>
    </reaction>
</comment>
<dbReference type="InterPro" id="IPR013328">
    <property type="entry name" value="6PGD_dom2"/>
</dbReference>
<dbReference type="Gene3D" id="3.40.50.720">
    <property type="entry name" value="NAD(P)-binding Rossmann-like Domain"/>
    <property type="match status" value="1"/>
</dbReference>
<feature type="domain" description="Glycerol-3-phosphate dehydrogenase NAD-dependent N-terminal" evidence="11">
    <location>
        <begin position="39"/>
        <end position="207"/>
    </location>
</feature>
<feature type="domain" description="Glycerol-3-phosphate dehydrogenase NAD-dependent C-terminal" evidence="12">
    <location>
        <begin position="228"/>
        <end position="376"/>
    </location>
</feature>
<protein>
    <recommendedName>
        <fullName evidence="9">Glycerol-3-phosphate dehydrogenase [NAD(+)]</fullName>
        <ecNumber evidence="9">1.1.1.8</ecNumber>
    </recommendedName>
</protein>
<evidence type="ECO:0000256" key="5">
    <source>
        <dbReference type="PIRSR" id="PIRSR000114-1"/>
    </source>
</evidence>